<organism evidence="3 4">
    <name type="scientific">Cutibacterium modestum</name>
    <dbReference type="NCBI Taxonomy" id="2559073"/>
    <lineage>
        <taxon>Bacteria</taxon>
        <taxon>Bacillati</taxon>
        <taxon>Actinomycetota</taxon>
        <taxon>Actinomycetes</taxon>
        <taxon>Propionibacteriales</taxon>
        <taxon>Propionibacteriaceae</taxon>
        <taxon>Cutibacterium</taxon>
    </lineage>
</organism>
<evidence type="ECO:0000256" key="2">
    <source>
        <dbReference type="SAM" id="Phobius"/>
    </source>
</evidence>
<keyword evidence="2" id="KW-0812">Transmembrane</keyword>
<evidence type="ECO:0008006" key="5">
    <source>
        <dbReference type="Google" id="ProtNLM"/>
    </source>
</evidence>
<keyword evidence="2" id="KW-1133">Transmembrane helix</keyword>
<keyword evidence="2" id="KW-0472">Membrane</keyword>
<dbReference type="Proteomes" id="UP000825072">
    <property type="component" value="Chromosome 1"/>
</dbReference>
<dbReference type="GeneID" id="92880421"/>
<sequence>MPLSAEEQRRLAELEEALSTDDPDFARSFSRRASATRRPHAGDSVLEQRRMRHRRARRRQILLGSVMVLLGLAGVVGGVALNSGVLAVVGFAIMAIAVGVLLSTGEGALLRSSGVKPRGGKRKPNPESFTARMEERWRRRQSR</sequence>
<evidence type="ECO:0000313" key="3">
    <source>
        <dbReference type="EMBL" id="BCY25568.1"/>
    </source>
</evidence>
<gene>
    <name evidence="3" type="ORF">KB1_15580</name>
</gene>
<feature type="region of interest" description="Disordered" evidence="1">
    <location>
        <begin position="29"/>
        <end position="52"/>
    </location>
</feature>
<dbReference type="EMBL" id="AP024747">
    <property type="protein sequence ID" value="BCY25568.1"/>
    <property type="molecule type" value="Genomic_DNA"/>
</dbReference>
<name>A0AAD1NVV8_9ACTN</name>
<feature type="transmembrane region" description="Helical" evidence="2">
    <location>
        <begin position="87"/>
        <end position="110"/>
    </location>
</feature>
<evidence type="ECO:0000313" key="4">
    <source>
        <dbReference type="Proteomes" id="UP000825072"/>
    </source>
</evidence>
<proteinExistence type="predicted"/>
<dbReference type="RefSeq" id="WP_002527661.1">
    <property type="nucleotide sequence ID" value="NZ_AP024747.1"/>
</dbReference>
<feature type="transmembrane region" description="Helical" evidence="2">
    <location>
        <begin position="61"/>
        <end position="81"/>
    </location>
</feature>
<feature type="region of interest" description="Disordered" evidence="1">
    <location>
        <begin position="111"/>
        <end position="143"/>
    </location>
</feature>
<accession>A0AAD1NVV8</accession>
<dbReference type="AlphaFoldDB" id="A0AAD1NVV8"/>
<protein>
    <recommendedName>
        <fullName evidence="5">DUF3040 domain-containing protein</fullName>
    </recommendedName>
</protein>
<evidence type="ECO:0000256" key="1">
    <source>
        <dbReference type="SAM" id="MobiDB-lite"/>
    </source>
</evidence>
<dbReference type="InterPro" id="IPR021401">
    <property type="entry name" value="DUF3040"/>
</dbReference>
<dbReference type="Pfam" id="PF11239">
    <property type="entry name" value="DUF3040"/>
    <property type="match status" value="1"/>
</dbReference>
<reference evidence="3" key="1">
    <citation type="submission" date="2021-06" db="EMBL/GenBank/DDBJ databases">
        <title>Genome sequence of Cutibacterium modestum strain KB17-24694.</title>
        <authorList>
            <person name="Dekio I."/>
            <person name="Asahina A."/>
            <person name="Nishida M."/>
        </authorList>
    </citation>
    <scope>NUCLEOTIDE SEQUENCE</scope>
    <source>
        <strain evidence="3">KB17-24694</strain>
    </source>
</reference>